<evidence type="ECO:0000313" key="3">
    <source>
        <dbReference type="Proteomes" id="UP000070544"/>
    </source>
</evidence>
<keyword evidence="3" id="KW-1185">Reference proteome</keyword>
<gene>
    <name evidence="2" type="ORF">M427DRAFT_270315</name>
</gene>
<dbReference type="AlphaFoldDB" id="A0A138ZX95"/>
<name>A0A138ZX95_GONPJ</name>
<organism evidence="2 3">
    <name type="scientific">Gonapodya prolifera (strain JEL478)</name>
    <name type="common">Monoblepharis prolifera</name>
    <dbReference type="NCBI Taxonomy" id="1344416"/>
    <lineage>
        <taxon>Eukaryota</taxon>
        <taxon>Fungi</taxon>
        <taxon>Fungi incertae sedis</taxon>
        <taxon>Chytridiomycota</taxon>
        <taxon>Chytridiomycota incertae sedis</taxon>
        <taxon>Monoblepharidomycetes</taxon>
        <taxon>Monoblepharidales</taxon>
        <taxon>Gonapodyaceae</taxon>
        <taxon>Gonapodya</taxon>
    </lineage>
</organism>
<sequence length="442" mass="49575">MPPEQREKKVKRCPAEVHLSSVDLTKELGNYSKREFEDYGIACGAKFREEYSVPNTVLSADVEDVLDTLIQKQYEEINEDQFHTLIPRILKWIQSVYPPDNVFHAMAKDGHLVDATEETPNLHGHKQVRMFMEHLNKLHGINNIDISLNPTQQKVVHLGVKECRGKRQVPLTEETLEISTKEYEDTWQSDILPLHLQTQVTVRRMSNGTVTNNGLHCSEAKVVSHWWLTFDLARELPHYVHITRDQVPVDGVHGLLRPDETTTLAITVDGKVVYVSSATIEAKSGQNPNSDSVKVLKFAERALRHTVKNAQGVDATKVEVLTLIVRGDTGIASGSRFVSDDCDAIITYRIAPPVRWTITPTVTAEELYEPLGFINAYLDRLSKNCSMLAEKYPTEERVTFKRVRSPSRNRGARKKDSTSAGRGGAGDADEDVDEGQGVVGDL</sequence>
<feature type="compositionally biased region" description="Basic residues" evidence="1">
    <location>
        <begin position="400"/>
        <end position="413"/>
    </location>
</feature>
<accession>A0A138ZX95</accession>
<evidence type="ECO:0000313" key="2">
    <source>
        <dbReference type="EMBL" id="KXS08905.1"/>
    </source>
</evidence>
<protein>
    <submittedName>
        <fullName evidence="2">Uncharacterized protein</fullName>
    </submittedName>
</protein>
<dbReference type="Proteomes" id="UP000070544">
    <property type="component" value="Unassembled WGS sequence"/>
</dbReference>
<reference evidence="2 3" key="1">
    <citation type="journal article" date="2015" name="Genome Biol. Evol.">
        <title>Phylogenomic analyses indicate that early fungi evolved digesting cell walls of algal ancestors of land plants.</title>
        <authorList>
            <person name="Chang Y."/>
            <person name="Wang S."/>
            <person name="Sekimoto S."/>
            <person name="Aerts A.L."/>
            <person name="Choi C."/>
            <person name="Clum A."/>
            <person name="LaButti K.M."/>
            <person name="Lindquist E.A."/>
            <person name="Yee Ngan C."/>
            <person name="Ohm R.A."/>
            <person name="Salamov A.A."/>
            <person name="Grigoriev I.V."/>
            <person name="Spatafora J.W."/>
            <person name="Berbee M.L."/>
        </authorList>
    </citation>
    <scope>NUCLEOTIDE SEQUENCE [LARGE SCALE GENOMIC DNA]</scope>
    <source>
        <strain evidence="2 3">JEL478</strain>
    </source>
</reference>
<evidence type="ECO:0000256" key="1">
    <source>
        <dbReference type="SAM" id="MobiDB-lite"/>
    </source>
</evidence>
<feature type="region of interest" description="Disordered" evidence="1">
    <location>
        <begin position="399"/>
        <end position="442"/>
    </location>
</feature>
<proteinExistence type="predicted"/>
<dbReference type="EMBL" id="KQ965927">
    <property type="protein sequence ID" value="KXS08905.1"/>
    <property type="molecule type" value="Genomic_DNA"/>
</dbReference>